<proteinExistence type="predicted"/>
<dbReference type="Proteomes" id="UP001329915">
    <property type="component" value="Chromosome"/>
</dbReference>
<sequence>MHSKKRNNYPLPLWFGFSLVAFLIFQWVSPYVYAALFAYRAADTVDWAIKVSLIGYPMYAVIAFILLVLIHKVNKKEVTTALKLLLLPCLYIVFFILPIFVQEVF</sequence>
<accession>A0AAU0USA9</accession>
<reference evidence="2 3" key="1">
    <citation type="submission" date="2023-04" db="EMBL/GenBank/DDBJ databases">
        <authorList>
            <person name="Hsu D."/>
        </authorList>
    </citation>
    <scope>NUCLEOTIDE SEQUENCE [LARGE SCALE GENOMIC DNA]</scope>
    <source>
        <strain evidence="2 3">MK1</strain>
    </source>
</reference>
<feature type="transmembrane region" description="Helical" evidence="1">
    <location>
        <begin position="12"/>
        <end position="33"/>
    </location>
</feature>
<keyword evidence="1" id="KW-0812">Transmembrane</keyword>
<dbReference type="AlphaFoldDB" id="A0AAU0USA9"/>
<evidence type="ECO:0000313" key="2">
    <source>
        <dbReference type="EMBL" id="WRO23741.1"/>
    </source>
</evidence>
<evidence type="ECO:0000256" key="1">
    <source>
        <dbReference type="SAM" id="Phobius"/>
    </source>
</evidence>
<evidence type="ECO:0000313" key="3">
    <source>
        <dbReference type="Proteomes" id="UP001329915"/>
    </source>
</evidence>
<gene>
    <name evidence="2" type="ORF">MFMK1_003609</name>
</gene>
<dbReference type="EMBL" id="CP121694">
    <property type="protein sequence ID" value="WRO23741.1"/>
    <property type="molecule type" value="Genomic_DNA"/>
</dbReference>
<organism evidence="2 3">
    <name type="scientific">Metallumcola ferriviriculae</name>
    <dbReference type="NCBI Taxonomy" id="3039180"/>
    <lineage>
        <taxon>Bacteria</taxon>
        <taxon>Bacillati</taxon>
        <taxon>Bacillota</taxon>
        <taxon>Clostridia</taxon>
        <taxon>Neomoorellales</taxon>
        <taxon>Desulfitibacteraceae</taxon>
        <taxon>Metallumcola</taxon>
    </lineage>
</organism>
<protein>
    <submittedName>
        <fullName evidence="2">Uncharacterized protein</fullName>
    </submittedName>
</protein>
<dbReference type="RefSeq" id="WP_366923117.1">
    <property type="nucleotide sequence ID" value="NZ_CP121694.1"/>
</dbReference>
<keyword evidence="1" id="KW-0472">Membrane</keyword>
<keyword evidence="3" id="KW-1185">Reference proteome</keyword>
<feature type="transmembrane region" description="Helical" evidence="1">
    <location>
        <begin position="82"/>
        <end position="101"/>
    </location>
</feature>
<dbReference type="KEGG" id="dbc:MFMK1_003609"/>
<feature type="transmembrane region" description="Helical" evidence="1">
    <location>
        <begin position="53"/>
        <end position="70"/>
    </location>
</feature>
<name>A0AAU0USA9_9FIRM</name>
<keyword evidence="1" id="KW-1133">Transmembrane helix</keyword>